<protein>
    <recommendedName>
        <fullName evidence="7">Protein ripply2</fullName>
    </recommendedName>
</protein>
<dbReference type="AlphaFoldDB" id="A0A8T2JMU3"/>
<gene>
    <name evidence="5" type="ORF">GDO86_009833</name>
</gene>
<dbReference type="GO" id="GO:0005634">
    <property type="term" value="C:nucleus"/>
    <property type="evidence" value="ECO:0007669"/>
    <property type="project" value="UniProtKB-SubCell"/>
</dbReference>
<evidence type="ECO:0000256" key="2">
    <source>
        <dbReference type="ARBA" id="ARBA00006944"/>
    </source>
</evidence>
<keyword evidence="4" id="KW-0539">Nucleus</keyword>
<sequence>MDNPSNVPLWRPWHGNCGTHVAVQNVPSTLQLSRVDESHTLHREKPSAFQHPVKLFWPQSRCYDFLYQEAENLLRNFPVQATISLYQETDSDSSSDGEEPLDN</sequence>
<keyword evidence="6" id="KW-1185">Reference proteome</keyword>
<evidence type="ECO:0000256" key="3">
    <source>
        <dbReference type="ARBA" id="ARBA00022473"/>
    </source>
</evidence>
<comment type="subcellular location">
    <subcellularLocation>
        <location evidence="1">Nucleus</location>
    </subcellularLocation>
</comment>
<evidence type="ECO:0000256" key="1">
    <source>
        <dbReference type="ARBA" id="ARBA00004123"/>
    </source>
</evidence>
<proteinExistence type="inferred from homology"/>
<dbReference type="PANTHER" id="PTHR16770">
    <property type="entry name" value="PROTEIN RIPPLY-LIKE"/>
    <property type="match status" value="1"/>
</dbReference>
<reference evidence="5" key="1">
    <citation type="thesis" date="2020" institute="ProQuest LLC" country="789 East Eisenhower Parkway, Ann Arbor, MI, USA">
        <title>Comparative Genomics and Chromosome Evolution.</title>
        <authorList>
            <person name="Mudd A.B."/>
        </authorList>
    </citation>
    <scope>NUCLEOTIDE SEQUENCE</scope>
    <source>
        <strain evidence="5">Female2</strain>
        <tissue evidence="5">Blood</tissue>
    </source>
</reference>
<accession>A0A8T2JMU3</accession>
<evidence type="ECO:0000313" key="5">
    <source>
        <dbReference type="EMBL" id="KAG8444823.1"/>
    </source>
</evidence>
<dbReference type="PANTHER" id="PTHR16770:SF3">
    <property type="entry name" value="PROTEIN RIPPLY2"/>
    <property type="match status" value="1"/>
</dbReference>
<dbReference type="InterPro" id="IPR028127">
    <property type="entry name" value="Ripply_fam"/>
</dbReference>
<dbReference type="OrthoDB" id="5978888at2759"/>
<dbReference type="GO" id="GO:0000122">
    <property type="term" value="P:negative regulation of transcription by RNA polymerase II"/>
    <property type="evidence" value="ECO:0007669"/>
    <property type="project" value="TreeGrafter"/>
</dbReference>
<dbReference type="GO" id="GO:0009880">
    <property type="term" value="P:embryonic pattern specification"/>
    <property type="evidence" value="ECO:0007669"/>
    <property type="project" value="TreeGrafter"/>
</dbReference>
<dbReference type="Pfam" id="PF14998">
    <property type="entry name" value="Ripply"/>
    <property type="match status" value="1"/>
</dbReference>
<organism evidence="5 6">
    <name type="scientific">Hymenochirus boettgeri</name>
    <name type="common">Congo dwarf clawed frog</name>
    <dbReference type="NCBI Taxonomy" id="247094"/>
    <lineage>
        <taxon>Eukaryota</taxon>
        <taxon>Metazoa</taxon>
        <taxon>Chordata</taxon>
        <taxon>Craniata</taxon>
        <taxon>Vertebrata</taxon>
        <taxon>Euteleostomi</taxon>
        <taxon>Amphibia</taxon>
        <taxon>Batrachia</taxon>
        <taxon>Anura</taxon>
        <taxon>Pipoidea</taxon>
        <taxon>Pipidae</taxon>
        <taxon>Pipinae</taxon>
        <taxon>Hymenochirus</taxon>
    </lineage>
</organism>
<evidence type="ECO:0000256" key="4">
    <source>
        <dbReference type="ARBA" id="ARBA00023242"/>
    </source>
</evidence>
<dbReference type="Proteomes" id="UP000812440">
    <property type="component" value="Chromosome 5"/>
</dbReference>
<dbReference type="EMBL" id="JAACNH010000004">
    <property type="protein sequence ID" value="KAG8444823.1"/>
    <property type="molecule type" value="Genomic_DNA"/>
</dbReference>
<name>A0A8T2JMU3_9PIPI</name>
<evidence type="ECO:0000313" key="6">
    <source>
        <dbReference type="Proteomes" id="UP000812440"/>
    </source>
</evidence>
<evidence type="ECO:0008006" key="7">
    <source>
        <dbReference type="Google" id="ProtNLM"/>
    </source>
</evidence>
<keyword evidence="3" id="KW-0217">Developmental protein</keyword>
<comment type="caution">
    <text evidence="5">The sequence shown here is derived from an EMBL/GenBank/DDBJ whole genome shotgun (WGS) entry which is preliminary data.</text>
</comment>
<comment type="similarity">
    <text evidence="2">Belongs to the ripply family.</text>
</comment>